<sequence length="108" mass="12240">DFQSCLICIARRLPRPTPITSLESFVTKQDATGKIISIDTSTLRASGSTGWEDLVRKCIYAFFQAQGTEPSYAKQLFQEGFATILSSLDNRKHISWTNLLCVTMYQRR</sequence>
<gene>
    <name evidence="1" type="ORF">GDO81_019584</name>
</gene>
<evidence type="ECO:0000313" key="2">
    <source>
        <dbReference type="Proteomes" id="UP000824782"/>
    </source>
</evidence>
<dbReference type="GO" id="GO:0045944">
    <property type="term" value="P:positive regulation of transcription by RNA polymerase II"/>
    <property type="evidence" value="ECO:0007669"/>
    <property type="project" value="TreeGrafter"/>
</dbReference>
<dbReference type="InterPro" id="IPR017426">
    <property type="entry name" value="Nuclear_rcpt_coactivator"/>
</dbReference>
<dbReference type="EMBL" id="WNYA01010947">
    <property type="protein sequence ID" value="KAG8540276.1"/>
    <property type="molecule type" value="Genomic_DNA"/>
</dbReference>
<dbReference type="PANTHER" id="PTHR10684">
    <property type="entry name" value="NUCLEAR RECEPTOR COACTIVATOR"/>
    <property type="match status" value="1"/>
</dbReference>
<dbReference type="Pfam" id="PF14598">
    <property type="entry name" value="PAS_11"/>
    <property type="match status" value="1"/>
</dbReference>
<dbReference type="Gene3D" id="3.30.450.20">
    <property type="entry name" value="PAS domain"/>
    <property type="match status" value="1"/>
</dbReference>
<organism evidence="1 2">
    <name type="scientific">Engystomops pustulosus</name>
    <name type="common">Tungara frog</name>
    <name type="synonym">Physalaemus pustulosus</name>
    <dbReference type="NCBI Taxonomy" id="76066"/>
    <lineage>
        <taxon>Eukaryota</taxon>
        <taxon>Metazoa</taxon>
        <taxon>Chordata</taxon>
        <taxon>Craniata</taxon>
        <taxon>Vertebrata</taxon>
        <taxon>Euteleostomi</taxon>
        <taxon>Amphibia</taxon>
        <taxon>Batrachia</taxon>
        <taxon>Anura</taxon>
        <taxon>Neobatrachia</taxon>
        <taxon>Hyloidea</taxon>
        <taxon>Leptodactylidae</taxon>
        <taxon>Leiuperinae</taxon>
        <taxon>Engystomops</taxon>
    </lineage>
</organism>
<dbReference type="Proteomes" id="UP000824782">
    <property type="component" value="Unassembled WGS sequence"/>
</dbReference>
<proteinExistence type="predicted"/>
<feature type="non-terminal residue" evidence="1">
    <location>
        <position position="1"/>
    </location>
</feature>
<dbReference type="InterPro" id="IPR035965">
    <property type="entry name" value="PAS-like_dom_sf"/>
</dbReference>
<evidence type="ECO:0000313" key="1">
    <source>
        <dbReference type="EMBL" id="KAG8540276.1"/>
    </source>
</evidence>
<name>A0AAV6Z1P3_ENGPU</name>
<reference evidence="1" key="1">
    <citation type="thesis" date="2020" institute="ProQuest LLC" country="789 East Eisenhower Parkway, Ann Arbor, MI, USA">
        <title>Comparative Genomics and Chromosome Evolution.</title>
        <authorList>
            <person name="Mudd A.B."/>
        </authorList>
    </citation>
    <scope>NUCLEOTIDE SEQUENCE</scope>
    <source>
        <strain evidence="1">237g6f4</strain>
        <tissue evidence="1">Blood</tissue>
    </source>
</reference>
<dbReference type="SUPFAM" id="SSF55785">
    <property type="entry name" value="PYP-like sensor domain (PAS domain)"/>
    <property type="match status" value="1"/>
</dbReference>
<accession>A0AAV6Z1P3</accession>
<protein>
    <submittedName>
        <fullName evidence="1">Uncharacterized protein</fullName>
    </submittedName>
</protein>
<dbReference type="AlphaFoldDB" id="A0AAV6Z1P3"/>
<dbReference type="PANTHER" id="PTHR10684:SF1">
    <property type="entry name" value="NUCLEAR RECEPTOR COACTIVATOR 1"/>
    <property type="match status" value="1"/>
</dbReference>
<dbReference type="GO" id="GO:0003713">
    <property type="term" value="F:transcription coactivator activity"/>
    <property type="evidence" value="ECO:0007669"/>
    <property type="project" value="InterPro"/>
</dbReference>
<dbReference type="GO" id="GO:0005634">
    <property type="term" value="C:nucleus"/>
    <property type="evidence" value="ECO:0007669"/>
    <property type="project" value="InterPro"/>
</dbReference>
<keyword evidence="2" id="KW-1185">Reference proteome</keyword>
<dbReference type="GO" id="GO:0016922">
    <property type="term" value="F:nuclear receptor binding"/>
    <property type="evidence" value="ECO:0007669"/>
    <property type="project" value="TreeGrafter"/>
</dbReference>
<dbReference type="GO" id="GO:0032870">
    <property type="term" value="P:cellular response to hormone stimulus"/>
    <property type="evidence" value="ECO:0007669"/>
    <property type="project" value="TreeGrafter"/>
</dbReference>
<comment type="caution">
    <text evidence="1">The sequence shown here is derived from an EMBL/GenBank/DDBJ whole genome shotgun (WGS) entry which is preliminary data.</text>
</comment>